<name>A0A0F9E717_9ZZZZ</name>
<dbReference type="GO" id="GO:0005524">
    <property type="term" value="F:ATP binding"/>
    <property type="evidence" value="ECO:0007669"/>
    <property type="project" value="UniProtKB-KW"/>
</dbReference>
<reference evidence="4" key="1">
    <citation type="journal article" date="2015" name="Nature">
        <title>Complex archaea that bridge the gap between prokaryotes and eukaryotes.</title>
        <authorList>
            <person name="Spang A."/>
            <person name="Saw J.H."/>
            <person name="Jorgensen S.L."/>
            <person name="Zaremba-Niedzwiedzka K."/>
            <person name="Martijn J."/>
            <person name="Lind A.E."/>
            <person name="van Eijk R."/>
            <person name="Schleper C."/>
            <person name="Guy L."/>
            <person name="Ettema T.J."/>
        </authorList>
    </citation>
    <scope>NUCLEOTIDE SEQUENCE</scope>
</reference>
<dbReference type="SUPFAM" id="SSF52540">
    <property type="entry name" value="P-loop containing nucleoside triphosphate hydrolases"/>
    <property type="match status" value="1"/>
</dbReference>
<dbReference type="PANTHER" id="PTHR30258">
    <property type="entry name" value="TYPE II SECRETION SYSTEM PROTEIN GSPE-RELATED"/>
    <property type="match status" value="1"/>
</dbReference>
<keyword evidence="2" id="KW-0067">ATP-binding</keyword>
<proteinExistence type="predicted"/>
<dbReference type="EMBL" id="LAZR01026111">
    <property type="protein sequence ID" value="KKL69764.1"/>
    <property type="molecule type" value="Genomic_DNA"/>
</dbReference>
<evidence type="ECO:0000256" key="1">
    <source>
        <dbReference type="ARBA" id="ARBA00022741"/>
    </source>
</evidence>
<feature type="domain" description="Bacterial type II secretion system protein E" evidence="3">
    <location>
        <begin position="25"/>
        <end position="153"/>
    </location>
</feature>
<accession>A0A0F9E717</accession>
<protein>
    <recommendedName>
        <fullName evidence="3">Bacterial type II secretion system protein E domain-containing protein</fullName>
    </recommendedName>
</protein>
<dbReference type="Pfam" id="PF00437">
    <property type="entry name" value="T2SSE"/>
    <property type="match status" value="1"/>
</dbReference>
<dbReference type="InterPro" id="IPR001482">
    <property type="entry name" value="T2SS/T4SS_dom"/>
</dbReference>
<comment type="caution">
    <text evidence="4">The sequence shown here is derived from an EMBL/GenBank/DDBJ whole genome shotgun (WGS) entry which is preliminary data.</text>
</comment>
<evidence type="ECO:0000256" key="2">
    <source>
        <dbReference type="ARBA" id="ARBA00022840"/>
    </source>
</evidence>
<gene>
    <name evidence="4" type="ORF">LCGC14_2111670</name>
</gene>
<dbReference type="GO" id="GO:0005886">
    <property type="term" value="C:plasma membrane"/>
    <property type="evidence" value="ECO:0007669"/>
    <property type="project" value="TreeGrafter"/>
</dbReference>
<sequence length="158" mass="17378">PAGDSFTALAKWVKACGDAKAATRILRGIVCQMLLRKLCPACREPYSPDQSLLAKANIRSEQVEAFYRPPTRPLTDEKGRAYTCPTCQGIGYYGRTAAFELLELNDELRQLIVSGAGLSQIKTAVRKAGMLYLQEQALRTVIAGETSIQEVVRVSKQK</sequence>
<organism evidence="4">
    <name type="scientific">marine sediment metagenome</name>
    <dbReference type="NCBI Taxonomy" id="412755"/>
    <lineage>
        <taxon>unclassified sequences</taxon>
        <taxon>metagenomes</taxon>
        <taxon>ecological metagenomes</taxon>
    </lineage>
</organism>
<dbReference type="InterPro" id="IPR027417">
    <property type="entry name" value="P-loop_NTPase"/>
</dbReference>
<dbReference type="Gene3D" id="3.40.50.300">
    <property type="entry name" value="P-loop containing nucleotide triphosphate hydrolases"/>
    <property type="match status" value="1"/>
</dbReference>
<evidence type="ECO:0000313" key="4">
    <source>
        <dbReference type="EMBL" id="KKL69764.1"/>
    </source>
</evidence>
<evidence type="ECO:0000259" key="3">
    <source>
        <dbReference type="Pfam" id="PF00437"/>
    </source>
</evidence>
<dbReference type="AlphaFoldDB" id="A0A0F9E717"/>
<keyword evidence="1" id="KW-0547">Nucleotide-binding</keyword>
<dbReference type="GO" id="GO:0016887">
    <property type="term" value="F:ATP hydrolysis activity"/>
    <property type="evidence" value="ECO:0007669"/>
    <property type="project" value="TreeGrafter"/>
</dbReference>
<feature type="non-terminal residue" evidence="4">
    <location>
        <position position="1"/>
    </location>
</feature>
<dbReference type="PANTHER" id="PTHR30258:SF3">
    <property type="entry name" value="SLL1921 PROTEIN"/>
    <property type="match status" value="1"/>
</dbReference>